<dbReference type="GO" id="GO:0003332">
    <property type="term" value="P:negative regulation of extracellular matrix constituent secretion"/>
    <property type="evidence" value="ECO:0007669"/>
    <property type="project" value="Ensembl"/>
</dbReference>
<keyword evidence="19" id="KW-1185">Reference proteome</keyword>
<dbReference type="GO" id="GO:0071383">
    <property type="term" value="P:cellular response to steroid hormone stimulus"/>
    <property type="evidence" value="ECO:0007669"/>
    <property type="project" value="Ensembl"/>
</dbReference>
<comment type="subcellular location">
    <subcellularLocation>
        <location evidence="2">Endomembrane system</location>
        <topology evidence="2">Multi-pass membrane protein</topology>
    </subcellularLocation>
</comment>
<dbReference type="GO" id="GO:0050709">
    <property type="term" value="P:negative regulation of protein secretion"/>
    <property type="evidence" value="ECO:0007669"/>
    <property type="project" value="Ensembl"/>
</dbReference>
<evidence type="ECO:0000256" key="14">
    <source>
        <dbReference type="ARBA" id="ARBA00049296"/>
    </source>
</evidence>
<dbReference type="GO" id="GO:0030195">
    <property type="term" value="P:negative regulation of blood coagulation"/>
    <property type="evidence" value="ECO:0007669"/>
    <property type="project" value="Ensembl"/>
</dbReference>
<evidence type="ECO:0000256" key="13">
    <source>
        <dbReference type="ARBA" id="ARBA00049221"/>
    </source>
</evidence>
<feature type="transmembrane region" description="Helical" evidence="17">
    <location>
        <begin position="152"/>
        <end position="173"/>
    </location>
</feature>
<dbReference type="Pfam" id="PF04750">
    <property type="entry name" value="Far-17a_AIG1"/>
    <property type="match status" value="1"/>
</dbReference>
<comment type="catalytic activity">
    <reaction evidence="7">
        <text>12-hexadecanoyloxy-octadecanoate + H2O = 12-hydroxyoctadecanoate + hexadecanoate + H(+)</text>
        <dbReference type="Rhea" id="RHEA:52056"/>
        <dbReference type="ChEBI" id="CHEBI:7896"/>
        <dbReference type="ChEBI" id="CHEBI:15377"/>
        <dbReference type="ChEBI" id="CHEBI:15378"/>
        <dbReference type="ChEBI" id="CHEBI:83677"/>
        <dbReference type="ChEBI" id="CHEBI:84201"/>
    </reaction>
    <physiologicalReaction direction="left-to-right" evidence="7">
        <dbReference type="Rhea" id="RHEA:52057"/>
    </physiologicalReaction>
</comment>
<dbReference type="AlphaFoldDB" id="A0A2K6EM70"/>
<dbReference type="GO" id="GO:1903038">
    <property type="term" value="P:negative regulation of leukocyte cell-cell adhesion"/>
    <property type="evidence" value="ECO:0007669"/>
    <property type="project" value="Ensembl"/>
</dbReference>
<dbReference type="Proteomes" id="UP000233160">
    <property type="component" value="Unassembled WGS sequence"/>
</dbReference>
<dbReference type="GO" id="GO:0042758">
    <property type="term" value="P:long-chain fatty acid catabolic process"/>
    <property type="evidence" value="ECO:0007669"/>
    <property type="project" value="Ensembl"/>
</dbReference>
<dbReference type="InterPro" id="IPR006838">
    <property type="entry name" value="ADTRP_AIG1"/>
</dbReference>
<dbReference type="PANTHER" id="PTHR10989">
    <property type="entry name" value="ANDROGEN-INDUCED PROTEIN 1-RELATED"/>
    <property type="match status" value="1"/>
</dbReference>
<evidence type="ECO:0000256" key="15">
    <source>
        <dbReference type="ARBA" id="ARBA00049322"/>
    </source>
</evidence>
<comment type="catalytic activity">
    <reaction evidence="11">
        <text>12-(9Z-octadecenoyloxy)-octadecanoate + H2O = 12-hydroxyoctadecanoate + (9Z)-octadecenoate + H(+)</text>
        <dbReference type="Rhea" id="RHEA:52060"/>
        <dbReference type="ChEBI" id="CHEBI:15377"/>
        <dbReference type="ChEBI" id="CHEBI:15378"/>
        <dbReference type="ChEBI" id="CHEBI:30823"/>
        <dbReference type="ChEBI" id="CHEBI:84201"/>
        <dbReference type="ChEBI" id="CHEBI:136302"/>
    </reaction>
    <physiologicalReaction direction="left-to-right" evidence="11">
        <dbReference type="Rhea" id="RHEA:52061"/>
    </physiologicalReaction>
</comment>
<evidence type="ECO:0000256" key="9">
    <source>
        <dbReference type="ARBA" id="ARBA00047863"/>
    </source>
</evidence>
<evidence type="ECO:0000313" key="18">
    <source>
        <dbReference type="Ensembl" id="ENSPCOP00000002828.1"/>
    </source>
</evidence>
<dbReference type="GO" id="GO:0051897">
    <property type="term" value="P:positive regulation of phosphatidylinositol 3-kinase/protein kinase B signal transduction"/>
    <property type="evidence" value="ECO:0007669"/>
    <property type="project" value="Ensembl"/>
</dbReference>
<sequence length="237" mass="27239">MTKTFTCIYHFLVLNWYIFLNFYISQCRKNKESSKIFYLTLLNLLKNKTLGFKFSRTGCFLWVACLDDMLKRIKGRKSIKFLTAFRDLLFTTLAFPVSAVSHKDAFAIQQTNILDSVFPVWLNHARHTSILPLSLIEVILRPHHCPSKKTGLSLLTAGSLILWLYSETGTWGYPVLANLSPLGLAAFFILSYIFSASLYLLGEKLNHWKWGRCISLLPTNAFLLCPFYTPPGNRRKI</sequence>
<comment type="catalytic activity">
    <reaction evidence="9">
        <text>9-hexadecanoyloxy-octadecanoate + H2O = 9-hydroxy-octadecanoate + hexadecanoate + H(+)</text>
        <dbReference type="Rhea" id="RHEA:52052"/>
        <dbReference type="ChEBI" id="CHEBI:7896"/>
        <dbReference type="ChEBI" id="CHEBI:15377"/>
        <dbReference type="ChEBI" id="CHEBI:15378"/>
        <dbReference type="ChEBI" id="CHEBI:83670"/>
        <dbReference type="ChEBI" id="CHEBI:136286"/>
    </reaction>
    <physiologicalReaction direction="left-to-right" evidence="9">
        <dbReference type="Rhea" id="RHEA:52053"/>
    </physiologicalReaction>
</comment>
<evidence type="ECO:0000256" key="3">
    <source>
        <dbReference type="ARBA" id="ARBA00009300"/>
    </source>
</evidence>
<dbReference type="GO" id="GO:0140052">
    <property type="term" value="P:cellular response to oxidised low-density lipoprotein particle stimulus"/>
    <property type="evidence" value="ECO:0007669"/>
    <property type="project" value="Ensembl"/>
</dbReference>
<reference evidence="18" key="2">
    <citation type="submission" date="2025-09" db="UniProtKB">
        <authorList>
            <consortium name="Ensembl"/>
        </authorList>
    </citation>
    <scope>IDENTIFICATION</scope>
</reference>
<organism evidence="18 19">
    <name type="scientific">Propithecus coquereli</name>
    <name type="common">Coquerel's sifaka</name>
    <name type="synonym">Propithecus verreauxi coquereli</name>
    <dbReference type="NCBI Taxonomy" id="379532"/>
    <lineage>
        <taxon>Eukaryota</taxon>
        <taxon>Metazoa</taxon>
        <taxon>Chordata</taxon>
        <taxon>Craniata</taxon>
        <taxon>Vertebrata</taxon>
        <taxon>Euteleostomi</taxon>
        <taxon>Mammalia</taxon>
        <taxon>Eutheria</taxon>
        <taxon>Euarchontoglires</taxon>
        <taxon>Primates</taxon>
        <taxon>Strepsirrhini</taxon>
        <taxon>Lemuriformes</taxon>
        <taxon>Indriidae</taxon>
        <taxon>Propithecus</taxon>
    </lineage>
</organism>
<comment type="catalytic activity">
    <reaction evidence="8">
        <text>13-octadecanoyloxy-octadecanoate + H2O = 13-hydroxy-octadecanoate + octadecanoate + H(+)</text>
        <dbReference type="Rhea" id="RHEA:52084"/>
        <dbReference type="ChEBI" id="CHEBI:15377"/>
        <dbReference type="ChEBI" id="CHEBI:15378"/>
        <dbReference type="ChEBI" id="CHEBI:25629"/>
        <dbReference type="ChEBI" id="CHEBI:136304"/>
        <dbReference type="ChEBI" id="CHEBI:136335"/>
    </reaction>
    <physiologicalReaction direction="left-to-right" evidence="8">
        <dbReference type="Rhea" id="RHEA:52085"/>
    </physiologicalReaction>
</comment>
<comment type="similarity">
    <text evidence="3">Belongs to the AIG1 family.</text>
</comment>
<dbReference type="PANTHER" id="PTHR10989:SF17">
    <property type="entry name" value="ANDROGEN-DEPENDENT TFPI-REGULATING PROTEIN"/>
    <property type="match status" value="1"/>
</dbReference>
<evidence type="ECO:0000256" key="8">
    <source>
        <dbReference type="ARBA" id="ARBA00047427"/>
    </source>
</evidence>
<dbReference type="GO" id="GO:0012505">
    <property type="term" value="C:endomembrane system"/>
    <property type="evidence" value="ECO:0007669"/>
    <property type="project" value="UniProtKB-SubCell"/>
</dbReference>
<comment type="catalytic activity">
    <reaction evidence="10">
        <text>12-octadecanoyloxy-octadecanoate + H2O = 12-hydroxyoctadecanoate + octadecanoate + H(+)</text>
        <dbReference type="Rhea" id="RHEA:52080"/>
        <dbReference type="ChEBI" id="CHEBI:15377"/>
        <dbReference type="ChEBI" id="CHEBI:15378"/>
        <dbReference type="ChEBI" id="CHEBI:25629"/>
        <dbReference type="ChEBI" id="CHEBI:84201"/>
        <dbReference type="ChEBI" id="CHEBI:136330"/>
    </reaction>
    <physiologicalReaction direction="left-to-right" evidence="10">
        <dbReference type="Rhea" id="RHEA:52081"/>
    </physiologicalReaction>
</comment>
<gene>
    <name evidence="18" type="primary">ADTRP</name>
</gene>
<comment type="catalytic activity">
    <reaction evidence="14">
        <text>13-(9Z-octadecenoyloxy)-octadecanoate + H2O = 13-hydroxy-octadecanoate + (9Z)-octadecenoate + H(+)</text>
        <dbReference type="Rhea" id="RHEA:52064"/>
        <dbReference type="ChEBI" id="CHEBI:15377"/>
        <dbReference type="ChEBI" id="CHEBI:15378"/>
        <dbReference type="ChEBI" id="CHEBI:30823"/>
        <dbReference type="ChEBI" id="CHEBI:136303"/>
        <dbReference type="ChEBI" id="CHEBI:136304"/>
    </reaction>
    <physiologicalReaction direction="left-to-right" evidence="14">
        <dbReference type="Rhea" id="RHEA:52065"/>
    </physiologicalReaction>
</comment>
<proteinExistence type="inferred from homology"/>
<feature type="transmembrane region" description="Helical" evidence="17">
    <location>
        <begin position="179"/>
        <end position="202"/>
    </location>
</feature>
<name>A0A2K6EM70_PROCO</name>
<accession>A0A2K6EM70</accession>
<dbReference type="GO" id="GO:0016787">
    <property type="term" value="F:hydrolase activity"/>
    <property type="evidence" value="ECO:0007669"/>
    <property type="project" value="Ensembl"/>
</dbReference>
<dbReference type="GO" id="GO:0010628">
    <property type="term" value="P:positive regulation of gene expression"/>
    <property type="evidence" value="ECO:0007669"/>
    <property type="project" value="Ensembl"/>
</dbReference>
<protein>
    <submittedName>
        <fullName evidence="18">Androgen dependent TFPI regulating protein</fullName>
    </submittedName>
</protein>
<dbReference type="GeneTree" id="ENSGT00940000158284"/>
<evidence type="ECO:0000256" key="6">
    <source>
        <dbReference type="ARBA" id="ARBA00023136"/>
    </source>
</evidence>
<evidence type="ECO:0000256" key="5">
    <source>
        <dbReference type="ARBA" id="ARBA00022989"/>
    </source>
</evidence>
<comment type="catalytic activity">
    <reaction evidence="1">
        <text>9-(9Z-hexadecenoyloxy)-octadecanoate + H2O = (9Z)-hexadecenoate + 9-hydroxy-octadecanoate + H(+)</text>
        <dbReference type="Rhea" id="RHEA:52068"/>
        <dbReference type="ChEBI" id="CHEBI:15377"/>
        <dbReference type="ChEBI" id="CHEBI:15378"/>
        <dbReference type="ChEBI" id="CHEBI:32372"/>
        <dbReference type="ChEBI" id="CHEBI:136286"/>
        <dbReference type="ChEBI" id="CHEBI:136309"/>
    </reaction>
    <physiologicalReaction direction="left-to-right" evidence="1">
        <dbReference type="Rhea" id="RHEA:52069"/>
    </physiologicalReaction>
</comment>
<evidence type="ECO:0000256" key="2">
    <source>
        <dbReference type="ARBA" id="ARBA00004127"/>
    </source>
</evidence>
<evidence type="ECO:0000256" key="16">
    <source>
        <dbReference type="ARBA" id="ARBA00049428"/>
    </source>
</evidence>
<dbReference type="Ensembl" id="ENSPCOT00000009782.1">
    <property type="protein sequence ID" value="ENSPCOP00000002828.1"/>
    <property type="gene ID" value="ENSPCOG00000008631.1"/>
</dbReference>
<keyword evidence="6 17" id="KW-0472">Membrane</keyword>
<keyword evidence="4 17" id="KW-0812">Transmembrane</keyword>
<evidence type="ECO:0000256" key="17">
    <source>
        <dbReference type="SAM" id="Phobius"/>
    </source>
</evidence>
<reference evidence="18" key="1">
    <citation type="submission" date="2025-08" db="UniProtKB">
        <authorList>
            <consortium name="Ensembl"/>
        </authorList>
    </citation>
    <scope>IDENTIFICATION</scope>
</reference>
<feature type="transmembrane region" description="Helical" evidence="17">
    <location>
        <begin position="6"/>
        <end position="24"/>
    </location>
</feature>
<evidence type="ECO:0000256" key="12">
    <source>
        <dbReference type="ARBA" id="ARBA00048800"/>
    </source>
</evidence>
<comment type="catalytic activity">
    <reaction evidence="12">
        <text>9-(9Z-octadecenoyloxy)-octadecanoate + H2O = 9-hydroxy-octadecanoate + (9Z)-octadecenoate + H(+)</text>
        <dbReference type="Rhea" id="RHEA:52048"/>
        <dbReference type="ChEBI" id="CHEBI:15377"/>
        <dbReference type="ChEBI" id="CHEBI:15378"/>
        <dbReference type="ChEBI" id="CHEBI:30823"/>
        <dbReference type="ChEBI" id="CHEBI:136282"/>
        <dbReference type="ChEBI" id="CHEBI:136286"/>
    </reaction>
    <physiologicalReaction direction="left-to-right" evidence="12">
        <dbReference type="Rhea" id="RHEA:52049"/>
    </physiologicalReaction>
</comment>
<comment type="catalytic activity">
    <reaction evidence="16">
        <text>12-(9Z-hexadecenoyloxy)-octadecanoate + H2O = 12-hydroxyoctadecanoate + (9Z)-hexadecenoate + H(+)</text>
        <dbReference type="Rhea" id="RHEA:52072"/>
        <dbReference type="ChEBI" id="CHEBI:15377"/>
        <dbReference type="ChEBI" id="CHEBI:15378"/>
        <dbReference type="ChEBI" id="CHEBI:32372"/>
        <dbReference type="ChEBI" id="CHEBI:84201"/>
        <dbReference type="ChEBI" id="CHEBI:136312"/>
    </reaction>
    <physiologicalReaction direction="left-to-right" evidence="16">
        <dbReference type="Rhea" id="RHEA:52073"/>
    </physiologicalReaction>
</comment>
<dbReference type="GO" id="GO:0009986">
    <property type="term" value="C:cell surface"/>
    <property type="evidence" value="ECO:0007669"/>
    <property type="project" value="Ensembl"/>
</dbReference>
<comment type="catalytic activity">
    <reaction evidence="13">
        <text>9-octadecanoyloxy-octadecanoate + H2O = 9-hydroxy-octadecanoate + octadecanoate + H(+)</text>
        <dbReference type="Rhea" id="RHEA:52096"/>
        <dbReference type="ChEBI" id="CHEBI:15377"/>
        <dbReference type="ChEBI" id="CHEBI:15378"/>
        <dbReference type="ChEBI" id="CHEBI:25629"/>
        <dbReference type="ChEBI" id="CHEBI:136286"/>
        <dbReference type="ChEBI" id="CHEBI:136373"/>
    </reaction>
    <physiologicalReaction direction="left-to-right" evidence="13">
        <dbReference type="Rhea" id="RHEA:52097"/>
    </physiologicalReaction>
</comment>
<evidence type="ECO:0000313" key="19">
    <source>
        <dbReference type="Proteomes" id="UP000233160"/>
    </source>
</evidence>
<keyword evidence="5 17" id="KW-1133">Transmembrane helix</keyword>
<dbReference type="GO" id="GO:0005901">
    <property type="term" value="C:caveola"/>
    <property type="evidence" value="ECO:0007669"/>
    <property type="project" value="Ensembl"/>
</dbReference>
<evidence type="ECO:0000256" key="4">
    <source>
        <dbReference type="ARBA" id="ARBA00022692"/>
    </source>
</evidence>
<comment type="catalytic activity">
    <reaction evidence="15">
        <text>13-(9Z-hexadecenoyloxy)-octadecanoate + H2O = 13-hydroxy-octadecanoate + (9Z)-hexadecenoate + H(+)</text>
        <dbReference type="Rhea" id="RHEA:52076"/>
        <dbReference type="ChEBI" id="CHEBI:15377"/>
        <dbReference type="ChEBI" id="CHEBI:15378"/>
        <dbReference type="ChEBI" id="CHEBI:32372"/>
        <dbReference type="ChEBI" id="CHEBI:136304"/>
        <dbReference type="ChEBI" id="CHEBI:136315"/>
    </reaction>
    <physiologicalReaction direction="left-to-right" evidence="15">
        <dbReference type="Rhea" id="RHEA:52077"/>
    </physiologicalReaction>
</comment>
<evidence type="ECO:0000256" key="11">
    <source>
        <dbReference type="ARBA" id="ARBA00048701"/>
    </source>
</evidence>
<dbReference type="GO" id="GO:0002042">
    <property type="term" value="P:cell migration involved in sprouting angiogenesis"/>
    <property type="evidence" value="ECO:0007669"/>
    <property type="project" value="Ensembl"/>
</dbReference>
<dbReference type="GO" id="GO:2000402">
    <property type="term" value="P:negative regulation of lymphocyte migration"/>
    <property type="evidence" value="ECO:0007669"/>
    <property type="project" value="Ensembl"/>
</dbReference>
<dbReference type="STRING" id="379532.ENSPCOP00000002828"/>
<evidence type="ECO:0000256" key="10">
    <source>
        <dbReference type="ARBA" id="ARBA00048680"/>
    </source>
</evidence>
<evidence type="ECO:0000256" key="7">
    <source>
        <dbReference type="ARBA" id="ARBA00047368"/>
    </source>
</evidence>
<evidence type="ECO:0000256" key="1">
    <source>
        <dbReference type="ARBA" id="ARBA00000923"/>
    </source>
</evidence>